<evidence type="ECO:0000256" key="2">
    <source>
        <dbReference type="ARBA" id="ARBA00001946"/>
    </source>
</evidence>
<dbReference type="PROSITE" id="PS51462">
    <property type="entry name" value="NUDIX"/>
    <property type="match status" value="1"/>
</dbReference>
<evidence type="ECO:0000256" key="1">
    <source>
        <dbReference type="ARBA" id="ARBA00001936"/>
    </source>
</evidence>
<accession>A0A5M8Q3A5</accession>
<dbReference type="Gene3D" id="3.90.79.10">
    <property type="entry name" value="Nucleoside Triphosphate Pyrophosphohydrolase"/>
    <property type="match status" value="1"/>
</dbReference>
<evidence type="ECO:0000256" key="7">
    <source>
        <dbReference type="SAM" id="MobiDB-lite"/>
    </source>
</evidence>
<sequence>MPRADIWRLRDQRYSILPRCKHHTSRFSSRLPYNTALFFRAAQSERLSNITVDARPTWFQFRTTQRNMTSQTKASKFKKPLSTPKPSASILLVSPTNQILLLHRVRTSSSFPSAHVFPGGNLSSEQDGEVPGPTDPARHEDSKVYRLGAIRECFEESGLLLATKKESPKELLRLSDDEREQGRHAIHEDKVSFRQWVDQKSGIPDIDGLIPFTRWITPTNIPKRFTTQMYIYFLPVAKNESSSAAGPLPVQSEALIPTPTSDGGIEHTAARFLPPSKWLSMSQAGEIILFPPQFFLLHLLSPFLSPEDVPTVLDPEGLSRQREVVLNFVKSGDPPWGEKCMSPIGLFWKESDGRAVLGLDKPGPELEGSGKRGDAERVVLVDFRKEGPRKVEVAWKKDVFQSEREGKEKL</sequence>
<evidence type="ECO:0000256" key="4">
    <source>
        <dbReference type="ARBA" id="ARBA00022801"/>
    </source>
</evidence>
<dbReference type="InterPro" id="IPR015797">
    <property type="entry name" value="NUDIX_hydrolase-like_dom_sf"/>
</dbReference>
<dbReference type="Proteomes" id="UP000324767">
    <property type="component" value="Unassembled WGS sequence"/>
</dbReference>
<dbReference type="AlphaFoldDB" id="A0A5M8Q3A5"/>
<dbReference type="InterPro" id="IPR039121">
    <property type="entry name" value="NUDT19"/>
</dbReference>
<name>A0A5M8Q3A5_9LECA</name>
<keyword evidence="5" id="KW-0460">Magnesium</keyword>
<keyword evidence="4" id="KW-0378">Hydrolase</keyword>
<dbReference type="GO" id="GO:0046872">
    <property type="term" value="F:metal ion binding"/>
    <property type="evidence" value="ECO:0007669"/>
    <property type="project" value="UniProtKB-KW"/>
</dbReference>
<dbReference type="SUPFAM" id="SSF55811">
    <property type="entry name" value="Nudix"/>
    <property type="match status" value="1"/>
</dbReference>
<evidence type="ECO:0000313" key="10">
    <source>
        <dbReference type="Proteomes" id="UP000324767"/>
    </source>
</evidence>
<evidence type="ECO:0000259" key="8">
    <source>
        <dbReference type="PROSITE" id="PS51462"/>
    </source>
</evidence>
<dbReference type="OrthoDB" id="1695362at2759"/>
<comment type="cofactor">
    <cofactor evidence="2">
        <name>Mg(2+)</name>
        <dbReference type="ChEBI" id="CHEBI:18420"/>
    </cofactor>
</comment>
<reference evidence="9 10" key="1">
    <citation type="submission" date="2019-09" db="EMBL/GenBank/DDBJ databases">
        <title>The hologenome of the rock-dwelling lichen Lasallia pustulata.</title>
        <authorList>
            <person name="Greshake Tzovaras B."/>
            <person name="Segers F."/>
            <person name="Bicker A."/>
            <person name="Dal Grande F."/>
            <person name="Otte J."/>
            <person name="Hankeln T."/>
            <person name="Schmitt I."/>
            <person name="Ebersberger I."/>
        </authorList>
    </citation>
    <scope>NUCLEOTIDE SEQUENCE [LARGE SCALE GENOMIC DNA]</scope>
    <source>
        <strain evidence="9">A1-1</strain>
    </source>
</reference>
<evidence type="ECO:0000256" key="6">
    <source>
        <dbReference type="ARBA" id="ARBA00023211"/>
    </source>
</evidence>
<protein>
    <recommendedName>
        <fullName evidence="8">Nudix hydrolase domain-containing protein</fullName>
    </recommendedName>
</protein>
<keyword evidence="6" id="KW-0464">Manganese</keyword>
<dbReference type="PANTHER" id="PTHR12318">
    <property type="entry name" value="TESTOSTERONE-REGULATED PROTEIN RP2"/>
    <property type="match status" value="1"/>
</dbReference>
<feature type="domain" description="Nudix hydrolase" evidence="8">
    <location>
        <begin position="83"/>
        <end position="295"/>
    </location>
</feature>
<organism evidence="9 10">
    <name type="scientific">Lasallia pustulata</name>
    <dbReference type="NCBI Taxonomy" id="136370"/>
    <lineage>
        <taxon>Eukaryota</taxon>
        <taxon>Fungi</taxon>
        <taxon>Dikarya</taxon>
        <taxon>Ascomycota</taxon>
        <taxon>Pezizomycotina</taxon>
        <taxon>Lecanoromycetes</taxon>
        <taxon>OSLEUM clade</taxon>
        <taxon>Umbilicariomycetidae</taxon>
        <taxon>Umbilicariales</taxon>
        <taxon>Umbilicariaceae</taxon>
        <taxon>Lasallia</taxon>
    </lineage>
</organism>
<evidence type="ECO:0000256" key="3">
    <source>
        <dbReference type="ARBA" id="ARBA00022723"/>
    </source>
</evidence>
<dbReference type="EMBL" id="VXIT01000001">
    <property type="protein sequence ID" value="KAA6415549.1"/>
    <property type="molecule type" value="Genomic_DNA"/>
</dbReference>
<dbReference type="GO" id="GO:0005739">
    <property type="term" value="C:mitochondrion"/>
    <property type="evidence" value="ECO:0007669"/>
    <property type="project" value="TreeGrafter"/>
</dbReference>
<keyword evidence="3" id="KW-0479">Metal-binding</keyword>
<feature type="region of interest" description="Disordered" evidence="7">
    <location>
        <begin position="118"/>
        <end position="140"/>
    </location>
</feature>
<evidence type="ECO:0000256" key="5">
    <source>
        <dbReference type="ARBA" id="ARBA00022842"/>
    </source>
</evidence>
<proteinExistence type="predicted"/>
<gene>
    <name evidence="9" type="ORF">FRX48_00265</name>
</gene>
<dbReference type="CDD" id="cd18870">
    <property type="entry name" value="NUDIX_AcylCoAdiphos_Nudt19"/>
    <property type="match status" value="1"/>
</dbReference>
<comment type="caution">
    <text evidence="9">The sequence shown here is derived from an EMBL/GenBank/DDBJ whole genome shotgun (WGS) entry which is preliminary data.</text>
</comment>
<dbReference type="GO" id="GO:0016818">
    <property type="term" value="F:hydrolase activity, acting on acid anhydrides, in phosphorus-containing anhydrides"/>
    <property type="evidence" value="ECO:0007669"/>
    <property type="project" value="InterPro"/>
</dbReference>
<comment type="cofactor">
    <cofactor evidence="1">
        <name>Mn(2+)</name>
        <dbReference type="ChEBI" id="CHEBI:29035"/>
    </cofactor>
</comment>
<dbReference type="InterPro" id="IPR000086">
    <property type="entry name" value="NUDIX_hydrolase_dom"/>
</dbReference>
<evidence type="ECO:0000313" key="9">
    <source>
        <dbReference type="EMBL" id="KAA6415549.1"/>
    </source>
</evidence>
<dbReference type="PANTHER" id="PTHR12318:SF0">
    <property type="entry name" value="ACYL-COENZYME A DIPHOSPHATASE NUDT19"/>
    <property type="match status" value="1"/>
</dbReference>